<keyword evidence="3" id="KW-1185">Reference proteome</keyword>
<organism evidence="2 3">
    <name type="scientific">Tuber aestivum</name>
    <name type="common">summer truffle</name>
    <dbReference type="NCBI Taxonomy" id="59557"/>
    <lineage>
        <taxon>Eukaryota</taxon>
        <taxon>Fungi</taxon>
        <taxon>Dikarya</taxon>
        <taxon>Ascomycota</taxon>
        <taxon>Pezizomycotina</taxon>
        <taxon>Pezizomycetes</taxon>
        <taxon>Pezizales</taxon>
        <taxon>Tuberaceae</taxon>
        <taxon>Tuber</taxon>
    </lineage>
</organism>
<name>A0A292Q513_9PEZI</name>
<sequence>MIACEVTKHVSRDRRHLVSSSAKEIAIPIVTPIRAIVFAMKFPGFPEILRGCPKLYCKPIDFIICRHDSSPRPRRHISTNPSSRSSHR</sequence>
<accession>A0A292Q513</accession>
<dbReference type="AlphaFoldDB" id="A0A292Q513"/>
<feature type="compositionally biased region" description="Polar residues" evidence="1">
    <location>
        <begin position="78"/>
        <end position="88"/>
    </location>
</feature>
<reference evidence="2" key="1">
    <citation type="submission" date="2015-10" db="EMBL/GenBank/DDBJ databases">
        <authorList>
            <person name="Regsiter A."/>
            <person name="william w."/>
        </authorList>
    </citation>
    <scope>NUCLEOTIDE SEQUENCE</scope>
    <source>
        <strain evidence="2">Montdore</strain>
    </source>
</reference>
<gene>
    <name evidence="2" type="ORF">GSTUAT00000945001</name>
</gene>
<evidence type="ECO:0000313" key="3">
    <source>
        <dbReference type="Proteomes" id="UP001412239"/>
    </source>
</evidence>
<protein>
    <submittedName>
        <fullName evidence="2">Uncharacterized protein</fullName>
    </submittedName>
</protein>
<dbReference type="Proteomes" id="UP001412239">
    <property type="component" value="Unassembled WGS sequence"/>
</dbReference>
<evidence type="ECO:0000313" key="2">
    <source>
        <dbReference type="EMBL" id="CUS14876.1"/>
    </source>
</evidence>
<evidence type="ECO:0000256" key="1">
    <source>
        <dbReference type="SAM" id="MobiDB-lite"/>
    </source>
</evidence>
<feature type="region of interest" description="Disordered" evidence="1">
    <location>
        <begin position="68"/>
        <end position="88"/>
    </location>
</feature>
<dbReference type="EMBL" id="LN890954">
    <property type="protein sequence ID" value="CUS14876.1"/>
    <property type="molecule type" value="Genomic_DNA"/>
</dbReference>
<proteinExistence type="predicted"/>